<evidence type="ECO:0000313" key="2">
    <source>
        <dbReference type="EMBL" id="KVH93310.1"/>
    </source>
</evidence>
<protein>
    <submittedName>
        <fullName evidence="2">Uncharacterized protein</fullName>
    </submittedName>
</protein>
<keyword evidence="3" id="KW-1185">Reference proteome</keyword>
<accession>A0A124SCC2</accession>
<proteinExistence type="predicted"/>
<dbReference type="InterPro" id="IPR032310">
    <property type="entry name" value="NLS_NINJA_AFP-like"/>
</dbReference>
<dbReference type="Gramene" id="KVH93310">
    <property type="protein sequence ID" value="KVH93310"/>
    <property type="gene ID" value="Ccrd_004645"/>
</dbReference>
<dbReference type="Pfam" id="PF16136">
    <property type="entry name" value="NLS_NINJA_AFP"/>
    <property type="match status" value="1"/>
</dbReference>
<name>A0A124SCC2_CYNCS</name>
<evidence type="ECO:0000256" key="1">
    <source>
        <dbReference type="SAM" id="MobiDB-lite"/>
    </source>
</evidence>
<dbReference type="EMBL" id="LEKV01004781">
    <property type="protein sequence ID" value="KVH93310.1"/>
    <property type="molecule type" value="Genomic_DNA"/>
</dbReference>
<feature type="compositionally biased region" description="Basic and acidic residues" evidence="1">
    <location>
        <begin position="47"/>
        <end position="61"/>
    </location>
</feature>
<gene>
    <name evidence="2" type="ORF">Ccrd_004645</name>
</gene>
<comment type="caution">
    <text evidence="2">The sequence shown here is derived from an EMBL/GenBank/DDBJ whole genome shotgun (WGS) entry which is preliminary data.</text>
</comment>
<evidence type="ECO:0000313" key="3">
    <source>
        <dbReference type="Proteomes" id="UP000243975"/>
    </source>
</evidence>
<feature type="compositionally biased region" description="Basic and acidic residues" evidence="1">
    <location>
        <begin position="25"/>
        <end position="39"/>
    </location>
</feature>
<sequence length="61" mass="6937">MKSRIGGILHPLGWLEWDKVKEAHGRPETEAEWRKRKELQSFQPVGGEEKTSGEAKECDGC</sequence>
<dbReference type="AlphaFoldDB" id="A0A124SCC2"/>
<organism evidence="2 3">
    <name type="scientific">Cynara cardunculus var. scolymus</name>
    <name type="common">Globe artichoke</name>
    <name type="synonym">Cynara scolymus</name>
    <dbReference type="NCBI Taxonomy" id="59895"/>
    <lineage>
        <taxon>Eukaryota</taxon>
        <taxon>Viridiplantae</taxon>
        <taxon>Streptophyta</taxon>
        <taxon>Embryophyta</taxon>
        <taxon>Tracheophyta</taxon>
        <taxon>Spermatophyta</taxon>
        <taxon>Magnoliopsida</taxon>
        <taxon>eudicotyledons</taxon>
        <taxon>Gunneridae</taxon>
        <taxon>Pentapetalae</taxon>
        <taxon>asterids</taxon>
        <taxon>campanulids</taxon>
        <taxon>Asterales</taxon>
        <taxon>Asteraceae</taxon>
        <taxon>Carduoideae</taxon>
        <taxon>Cardueae</taxon>
        <taxon>Carduinae</taxon>
        <taxon>Cynara</taxon>
    </lineage>
</organism>
<reference evidence="2 3" key="1">
    <citation type="journal article" date="2016" name="Sci. Rep.">
        <title>The genome sequence of the outbreeding globe artichoke constructed de novo incorporating a phase-aware low-pass sequencing strategy of F1 progeny.</title>
        <authorList>
            <person name="Scaglione D."/>
            <person name="Reyes-Chin-Wo S."/>
            <person name="Acquadro A."/>
            <person name="Froenicke L."/>
            <person name="Portis E."/>
            <person name="Beitel C."/>
            <person name="Tirone M."/>
            <person name="Mauro R."/>
            <person name="Lo Monaco A."/>
            <person name="Mauromicale G."/>
            <person name="Faccioli P."/>
            <person name="Cattivelli L."/>
            <person name="Rieseberg L."/>
            <person name="Michelmore R."/>
            <person name="Lanteri S."/>
        </authorList>
    </citation>
    <scope>NUCLEOTIDE SEQUENCE [LARGE SCALE GENOMIC DNA]</scope>
    <source>
        <strain evidence="2">2C</strain>
    </source>
</reference>
<feature type="region of interest" description="Disordered" evidence="1">
    <location>
        <begin position="25"/>
        <end position="61"/>
    </location>
</feature>
<dbReference type="Proteomes" id="UP000243975">
    <property type="component" value="Unassembled WGS sequence"/>
</dbReference>